<name>A0A9P3GFV2_9APHY</name>
<dbReference type="Pfam" id="PF17168">
    <property type="entry name" value="DUF5127"/>
    <property type="match status" value="1"/>
</dbReference>
<dbReference type="InterPro" id="IPR033433">
    <property type="entry name" value="GtaA_N"/>
</dbReference>
<feature type="domain" description="Glutaminase A central" evidence="1">
    <location>
        <begin position="316"/>
        <end position="409"/>
    </location>
</feature>
<dbReference type="PANTHER" id="PTHR31987:SF1">
    <property type="entry name" value="GLUTAMINASE A"/>
    <property type="match status" value="1"/>
</dbReference>
<proteinExistence type="predicted"/>
<evidence type="ECO:0000259" key="2">
    <source>
        <dbReference type="Pfam" id="PF17168"/>
    </source>
</evidence>
<keyword evidence="4" id="KW-1185">Reference proteome</keyword>
<evidence type="ECO:0000259" key="1">
    <source>
        <dbReference type="Pfam" id="PF16335"/>
    </source>
</evidence>
<dbReference type="PANTHER" id="PTHR31987">
    <property type="entry name" value="GLUTAMINASE A-RELATED"/>
    <property type="match status" value="1"/>
</dbReference>
<evidence type="ECO:0000313" key="4">
    <source>
        <dbReference type="Proteomes" id="UP000703269"/>
    </source>
</evidence>
<protein>
    <submittedName>
        <fullName evidence="3">DUF5127 and DUF4965 domain-containing protein</fullName>
    </submittedName>
</protein>
<gene>
    <name evidence="3" type="ORF">PsYK624_114200</name>
</gene>
<dbReference type="OrthoDB" id="3918848at2759"/>
<sequence>MPLAVRSPYLNAWTTLNNGATNWPTFWSTAELGWVGLIRVDNVTYGWLEGGGNPNGELLATLRNVQVTPTRTIVQMVAGPVDFNVTFLSPIEPNDPVKQSFPFTYISIIVESNDKARHEVQLYSDITTEWLSGDRSVKADWNTTATNSIVYHESFLSSPRSLFERSDQATDGTLYFAAMLASSTTHVTGLANETRGQFIFTGHLPFILNTQGPSLITHADGDRDVLAISMDLGSVLSATPPTVWALGLLRDPVVQGITASGNANMRSPVWRTQASIQEAWTLIQKFLGDYTAAMQRAEAFDVSLATQTSAHSSLLVDLVSLAARQVMASTELTVSADAESLNTTDVRMYMKNVGTTASSGKMNSVGELYSAYPFFLTVNTSYGAWLLQPILEYASSPSWTEMYAPGDLGLLIYATLS</sequence>
<dbReference type="InterPro" id="IPR032514">
    <property type="entry name" value="GtaA_central"/>
</dbReference>
<evidence type="ECO:0000313" key="3">
    <source>
        <dbReference type="EMBL" id="GJE95238.1"/>
    </source>
</evidence>
<organism evidence="3 4">
    <name type="scientific">Phanerochaete sordida</name>
    <dbReference type="NCBI Taxonomy" id="48140"/>
    <lineage>
        <taxon>Eukaryota</taxon>
        <taxon>Fungi</taxon>
        <taxon>Dikarya</taxon>
        <taxon>Basidiomycota</taxon>
        <taxon>Agaricomycotina</taxon>
        <taxon>Agaricomycetes</taxon>
        <taxon>Polyporales</taxon>
        <taxon>Phanerochaetaceae</taxon>
        <taxon>Phanerochaete</taxon>
    </lineage>
</organism>
<feature type="domain" description="Glutaminase A N-terminal" evidence="2">
    <location>
        <begin position="70"/>
        <end position="305"/>
    </location>
</feature>
<accession>A0A9P3GFV2</accession>
<dbReference type="Pfam" id="PF16335">
    <property type="entry name" value="GtaA_6_Hairpin"/>
    <property type="match status" value="1"/>
</dbReference>
<dbReference type="AlphaFoldDB" id="A0A9P3GFV2"/>
<reference evidence="3 4" key="1">
    <citation type="submission" date="2021-08" db="EMBL/GenBank/DDBJ databases">
        <title>Draft Genome Sequence of Phanerochaete sordida strain YK-624.</title>
        <authorList>
            <person name="Mori T."/>
            <person name="Dohra H."/>
            <person name="Suzuki T."/>
            <person name="Kawagishi H."/>
            <person name="Hirai H."/>
        </authorList>
    </citation>
    <scope>NUCLEOTIDE SEQUENCE [LARGE SCALE GENOMIC DNA]</scope>
    <source>
        <strain evidence="3 4">YK-624</strain>
    </source>
</reference>
<dbReference type="EMBL" id="BPQB01000047">
    <property type="protein sequence ID" value="GJE95238.1"/>
    <property type="molecule type" value="Genomic_DNA"/>
</dbReference>
<dbReference type="InterPro" id="IPR052743">
    <property type="entry name" value="Glutaminase_GtaA"/>
</dbReference>
<comment type="caution">
    <text evidence="3">The sequence shown here is derived from an EMBL/GenBank/DDBJ whole genome shotgun (WGS) entry which is preliminary data.</text>
</comment>
<dbReference type="Proteomes" id="UP000703269">
    <property type="component" value="Unassembled WGS sequence"/>
</dbReference>